<keyword evidence="2" id="KW-1003">Cell membrane</keyword>
<dbReference type="SMART" id="SM00331">
    <property type="entry name" value="PP2C_SIG"/>
    <property type="match status" value="1"/>
</dbReference>
<feature type="transmembrane region" description="Helical" evidence="10">
    <location>
        <begin position="133"/>
        <end position="153"/>
    </location>
</feature>
<keyword evidence="7" id="KW-0378">Hydrolase</keyword>
<dbReference type="InterPro" id="IPR036890">
    <property type="entry name" value="HATPase_C_sf"/>
</dbReference>
<evidence type="ECO:0000259" key="11">
    <source>
        <dbReference type="PROSITE" id="PS50885"/>
    </source>
</evidence>
<feature type="transmembrane region" description="Helical" evidence="10">
    <location>
        <begin position="66"/>
        <end position="90"/>
    </location>
</feature>
<keyword evidence="3" id="KW-0597">Phosphoprotein</keyword>
<dbReference type="GO" id="GO:0016791">
    <property type="term" value="F:phosphatase activity"/>
    <property type="evidence" value="ECO:0007669"/>
    <property type="project" value="TreeGrafter"/>
</dbReference>
<dbReference type="CDD" id="cd16936">
    <property type="entry name" value="HATPase_RsbW-like"/>
    <property type="match status" value="1"/>
</dbReference>
<dbReference type="GO" id="GO:0000155">
    <property type="term" value="F:phosphorelay sensor kinase activity"/>
    <property type="evidence" value="ECO:0007669"/>
    <property type="project" value="InterPro"/>
</dbReference>
<feature type="transmembrane region" description="Helical" evidence="10">
    <location>
        <begin position="212"/>
        <end position="231"/>
    </location>
</feature>
<evidence type="ECO:0000256" key="2">
    <source>
        <dbReference type="ARBA" id="ARBA00022475"/>
    </source>
</evidence>
<dbReference type="Gene3D" id="3.60.40.10">
    <property type="entry name" value="PPM-type phosphatase domain"/>
    <property type="match status" value="1"/>
</dbReference>
<evidence type="ECO:0000256" key="6">
    <source>
        <dbReference type="ARBA" id="ARBA00022777"/>
    </source>
</evidence>
<evidence type="ECO:0000256" key="10">
    <source>
        <dbReference type="SAM" id="Phobius"/>
    </source>
</evidence>
<name>A0A9D2KIT9_9FIRM</name>
<dbReference type="Proteomes" id="UP000824223">
    <property type="component" value="Unassembled WGS sequence"/>
</dbReference>
<protein>
    <submittedName>
        <fullName evidence="12">SpoIIE family protein phosphatase</fullName>
    </submittedName>
</protein>
<dbReference type="PANTHER" id="PTHR43156:SF2">
    <property type="entry name" value="STAGE II SPORULATION PROTEIN E"/>
    <property type="match status" value="1"/>
</dbReference>
<feature type="transmembrane region" description="Helical" evidence="10">
    <location>
        <begin position="479"/>
        <end position="499"/>
    </location>
</feature>
<evidence type="ECO:0000256" key="7">
    <source>
        <dbReference type="ARBA" id="ARBA00022801"/>
    </source>
</evidence>
<dbReference type="EMBL" id="DXAK01000008">
    <property type="protein sequence ID" value="HJA05896.1"/>
    <property type="molecule type" value="Genomic_DNA"/>
</dbReference>
<organism evidence="12 13">
    <name type="scientific">Candidatus Mediterraneibacter pullicola</name>
    <dbReference type="NCBI Taxonomy" id="2838682"/>
    <lineage>
        <taxon>Bacteria</taxon>
        <taxon>Bacillati</taxon>
        <taxon>Bacillota</taxon>
        <taxon>Clostridia</taxon>
        <taxon>Lachnospirales</taxon>
        <taxon>Lachnospiraceae</taxon>
        <taxon>Mediterraneibacter</taxon>
    </lineage>
</organism>
<reference evidence="12" key="1">
    <citation type="journal article" date="2021" name="PeerJ">
        <title>Extensive microbial diversity within the chicken gut microbiome revealed by metagenomics and culture.</title>
        <authorList>
            <person name="Gilroy R."/>
            <person name="Ravi A."/>
            <person name="Getino M."/>
            <person name="Pursley I."/>
            <person name="Horton D.L."/>
            <person name="Alikhan N.F."/>
            <person name="Baker D."/>
            <person name="Gharbi K."/>
            <person name="Hall N."/>
            <person name="Watson M."/>
            <person name="Adriaenssens E.M."/>
            <person name="Foster-Nyarko E."/>
            <person name="Jarju S."/>
            <person name="Secka A."/>
            <person name="Antonio M."/>
            <person name="Oren A."/>
            <person name="Chaudhuri R.R."/>
            <person name="La Ragione R."/>
            <person name="Hildebrand F."/>
            <person name="Pallen M.J."/>
        </authorList>
    </citation>
    <scope>NUCLEOTIDE SEQUENCE</scope>
    <source>
        <strain evidence="12">ChiSjej2B20-11307</strain>
    </source>
</reference>
<gene>
    <name evidence="12" type="ORF">H9798_01930</name>
</gene>
<evidence type="ECO:0000256" key="8">
    <source>
        <dbReference type="ARBA" id="ARBA00022989"/>
    </source>
</evidence>
<keyword evidence="5 10" id="KW-0812">Transmembrane</keyword>
<evidence type="ECO:0000256" key="3">
    <source>
        <dbReference type="ARBA" id="ARBA00022553"/>
    </source>
</evidence>
<keyword evidence="4" id="KW-0808">Transferase</keyword>
<evidence type="ECO:0000313" key="12">
    <source>
        <dbReference type="EMBL" id="HJA05896.1"/>
    </source>
</evidence>
<keyword evidence="9 10" id="KW-0472">Membrane</keyword>
<dbReference type="InterPro" id="IPR003660">
    <property type="entry name" value="HAMP_dom"/>
</dbReference>
<feature type="domain" description="HAMP" evidence="11">
    <location>
        <begin position="501"/>
        <end position="553"/>
    </location>
</feature>
<dbReference type="Pfam" id="PF07694">
    <property type="entry name" value="5TM-5TMR_LYT"/>
    <property type="match status" value="1"/>
</dbReference>
<dbReference type="GO" id="GO:0005886">
    <property type="term" value="C:plasma membrane"/>
    <property type="evidence" value="ECO:0007669"/>
    <property type="project" value="UniProtKB-SubCell"/>
</dbReference>
<dbReference type="Gene3D" id="6.10.340.10">
    <property type="match status" value="1"/>
</dbReference>
<evidence type="ECO:0000256" key="4">
    <source>
        <dbReference type="ARBA" id="ARBA00022679"/>
    </source>
</evidence>
<dbReference type="GO" id="GO:0071555">
    <property type="term" value="P:cell wall organization"/>
    <property type="evidence" value="ECO:0007669"/>
    <property type="project" value="InterPro"/>
</dbReference>
<sequence length="945" mass="104511">MRLIIAALCPVLASAVLYLLHKRTVFGGAAEWKKQILYGFVFGALAVSASKLTIAADGNVMSIGDIAPLCAGLIFGSPAGVLAGVIGGVGRWFAVLWGADTYTRLAEAVSVAAAGLLGAALRRWMFDDKKTAWHYGFAAGLVMGVLHMLGVFFTNMDDVQRAFGYVKTCSVPMVSVCAVSVMLSALVVSMLGKEKLRMAKEHKKLSQSFSRWLFLVVLVAFCMTSVFTYILQTRFSISNSEQLLMLNIEDVKADIEDASDENLLELTRGVAADINAAETVDNSLLEELLTKPGNDFSEINVIDEDGIIVYTTNPKYDMFDMTSGQQSADFLVLLEGEEAFVQNYRRVSADDATYMKYAGVALADGGFVQVGYNAERFRKDIDSQVIGVTRNRHVGENGYMIIAAEDWTIVSDPHGNEGKNLDATGIWIDTAAMPENERFESTVYGEESYCIYTETEGYYIVAVEPVSEVMFSRDLSVCVTVFMEIIIFAVLFILVYFLIKKLVVENIHKINRSLSEITGGNLNVSVNVRTNEEFVSLSDDINSTVVTLKGYIAEAAARIDKELEMAKIIQSSTLPGVFPPYPDRTDFDIFAMMDTAKEVGGDFYDFYLLDENRLAFLIADVSGKGITAAMFMMNAKTLIKSYADNETDTAKILTKANRALCEENDAEMFVTCWMGILSFTTHTVTFVNAGHNPPIVRRGGGRFEYFKSHPGFVLAGLEETQYKSGELKLYPGDEIFLYTDGVTEATDTDNELYGDDRLLGTLNTLGDVRAEEICRAVREDVDRFVGDAPQFDDITMLHLKLLPKNSIRLTPTKDSIEKVSGFVERTLEEAGIPPKIIIKMNVVVDEVFSNILSYSGASEAEAECDVRDGRIMLVFTDDGRPYDPTAKPDPDITLSAKEREIGGLGFFMVKKFMDSIGYEYRENRNILTLAKEYDACPCKDEDKQL</sequence>
<dbReference type="InterPro" id="IPR052016">
    <property type="entry name" value="Bact_Sigma-Reg"/>
</dbReference>
<dbReference type="InterPro" id="IPR011620">
    <property type="entry name" value="Sig_transdc_His_kinase_LytS_TM"/>
</dbReference>
<dbReference type="Pfam" id="PF07228">
    <property type="entry name" value="SpoIIE"/>
    <property type="match status" value="1"/>
</dbReference>
<dbReference type="Pfam" id="PF13581">
    <property type="entry name" value="HATPase_c_2"/>
    <property type="match status" value="1"/>
</dbReference>
<reference evidence="12" key="2">
    <citation type="submission" date="2021-04" db="EMBL/GenBank/DDBJ databases">
        <authorList>
            <person name="Gilroy R."/>
        </authorList>
    </citation>
    <scope>NUCLEOTIDE SEQUENCE</scope>
    <source>
        <strain evidence="12">ChiSjej2B20-11307</strain>
    </source>
</reference>
<proteinExistence type="predicted"/>
<dbReference type="SUPFAM" id="SSF81606">
    <property type="entry name" value="PP2C-like"/>
    <property type="match status" value="1"/>
</dbReference>
<keyword evidence="6" id="KW-0418">Kinase</keyword>
<comment type="caution">
    <text evidence="12">The sequence shown here is derived from an EMBL/GenBank/DDBJ whole genome shotgun (WGS) entry which is preliminary data.</text>
</comment>
<evidence type="ECO:0000256" key="5">
    <source>
        <dbReference type="ARBA" id="ARBA00022692"/>
    </source>
</evidence>
<dbReference type="InterPro" id="IPR036457">
    <property type="entry name" value="PPM-type-like_dom_sf"/>
</dbReference>
<feature type="transmembrane region" description="Helical" evidence="10">
    <location>
        <begin position="173"/>
        <end position="191"/>
    </location>
</feature>
<dbReference type="PROSITE" id="PS50885">
    <property type="entry name" value="HAMP"/>
    <property type="match status" value="1"/>
</dbReference>
<feature type="transmembrane region" description="Helical" evidence="10">
    <location>
        <begin position="35"/>
        <end position="54"/>
    </location>
</feature>
<accession>A0A9D2KIT9</accession>
<dbReference type="InterPro" id="IPR003594">
    <property type="entry name" value="HATPase_dom"/>
</dbReference>
<dbReference type="PANTHER" id="PTHR43156">
    <property type="entry name" value="STAGE II SPORULATION PROTEIN E-RELATED"/>
    <property type="match status" value="1"/>
</dbReference>
<dbReference type="Gene3D" id="3.30.565.10">
    <property type="entry name" value="Histidine kinase-like ATPase, C-terminal domain"/>
    <property type="match status" value="1"/>
</dbReference>
<dbReference type="AlphaFoldDB" id="A0A9D2KIT9"/>
<comment type="subcellular location">
    <subcellularLocation>
        <location evidence="1">Cell membrane</location>
        <topology evidence="1">Multi-pass membrane protein</topology>
    </subcellularLocation>
</comment>
<keyword evidence="8 10" id="KW-1133">Transmembrane helix</keyword>
<evidence type="ECO:0000256" key="1">
    <source>
        <dbReference type="ARBA" id="ARBA00004651"/>
    </source>
</evidence>
<evidence type="ECO:0000256" key="9">
    <source>
        <dbReference type="ARBA" id="ARBA00023136"/>
    </source>
</evidence>
<evidence type="ECO:0000313" key="13">
    <source>
        <dbReference type="Proteomes" id="UP000824223"/>
    </source>
</evidence>
<dbReference type="InterPro" id="IPR001932">
    <property type="entry name" value="PPM-type_phosphatase-like_dom"/>
</dbReference>